<gene>
    <name evidence="1" type="ORF">TetV_099</name>
</gene>
<organism evidence="1">
    <name type="scientific">Tetraselmis virus 1</name>
    <dbReference type="NCBI Taxonomy" id="2060617"/>
    <lineage>
        <taxon>Viruses</taxon>
        <taxon>Varidnaviria</taxon>
        <taxon>Bamfordvirae</taxon>
        <taxon>Nucleocytoviricota</taxon>
        <taxon>Megaviricetes</taxon>
        <taxon>Imitervirales</taxon>
        <taxon>Allomimiviridae</taxon>
        <taxon>Oceanusvirus</taxon>
        <taxon>Oceanusvirus kaneohense</taxon>
    </lineage>
</organism>
<dbReference type="EMBL" id="KY322437">
    <property type="protein sequence ID" value="AUF82191.1"/>
    <property type="molecule type" value="Genomic_DNA"/>
</dbReference>
<reference evidence="1" key="1">
    <citation type="journal article" date="2018" name="Virology">
        <title>A giant virus infecting green algae encodes key fermentation genes.</title>
        <authorList>
            <person name="Schvarcz C.R."/>
            <person name="Steward G.F."/>
        </authorList>
    </citation>
    <scope>NUCLEOTIDE SEQUENCE [LARGE SCALE GENOMIC DNA]</scope>
</reference>
<accession>A0A2P0VMT5</accession>
<sequence length="124" mass="14821">MCYQKVMIRDNSKVIIRNRLINILKSPTVFSNDCLNMTDPSEPFLRMDLDPPTPWEILQFRLVNREVVILSLSKFLEDLQNKKEYLDTTINLYKDMYKCLLERISEPKEVITSYMNEIETLRKK</sequence>
<evidence type="ECO:0000313" key="1">
    <source>
        <dbReference type="EMBL" id="AUF82191.1"/>
    </source>
</evidence>
<proteinExistence type="predicted"/>
<keyword evidence="2" id="KW-1185">Reference proteome</keyword>
<protein>
    <submittedName>
        <fullName evidence="1">Uncharacterized protein</fullName>
    </submittedName>
</protein>
<evidence type="ECO:0000313" key="2">
    <source>
        <dbReference type="Proteomes" id="UP000244773"/>
    </source>
</evidence>
<dbReference type="Proteomes" id="UP000244773">
    <property type="component" value="Segment"/>
</dbReference>
<name>A0A2P0VMT5_9VIRU</name>